<reference evidence="1 2" key="1">
    <citation type="journal article" date="2024" name="G3 (Bethesda)">
        <title>Genome assembly of Hibiscus sabdariffa L. provides insights into metabolisms of medicinal natural products.</title>
        <authorList>
            <person name="Kim T."/>
        </authorList>
    </citation>
    <scope>NUCLEOTIDE SEQUENCE [LARGE SCALE GENOMIC DNA]</scope>
    <source>
        <strain evidence="1">TK-2024</strain>
        <tissue evidence="1">Old leaves</tissue>
    </source>
</reference>
<dbReference type="Proteomes" id="UP001472677">
    <property type="component" value="Unassembled WGS sequence"/>
</dbReference>
<name>A0ABR2DVM4_9ROSI</name>
<organism evidence="1 2">
    <name type="scientific">Hibiscus sabdariffa</name>
    <name type="common">roselle</name>
    <dbReference type="NCBI Taxonomy" id="183260"/>
    <lineage>
        <taxon>Eukaryota</taxon>
        <taxon>Viridiplantae</taxon>
        <taxon>Streptophyta</taxon>
        <taxon>Embryophyta</taxon>
        <taxon>Tracheophyta</taxon>
        <taxon>Spermatophyta</taxon>
        <taxon>Magnoliopsida</taxon>
        <taxon>eudicotyledons</taxon>
        <taxon>Gunneridae</taxon>
        <taxon>Pentapetalae</taxon>
        <taxon>rosids</taxon>
        <taxon>malvids</taxon>
        <taxon>Malvales</taxon>
        <taxon>Malvaceae</taxon>
        <taxon>Malvoideae</taxon>
        <taxon>Hibiscus</taxon>
    </lineage>
</organism>
<dbReference type="EMBL" id="JBBPBM010000023">
    <property type="protein sequence ID" value="KAK8545850.1"/>
    <property type="molecule type" value="Genomic_DNA"/>
</dbReference>
<comment type="caution">
    <text evidence="1">The sequence shown here is derived from an EMBL/GenBank/DDBJ whole genome shotgun (WGS) entry which is preliminary data.</text>
</comment>
<accession>A0ABR2DVM4</accession>
<proteinExistence type="predicted"/>
<protein>
    <recommendedName>
        <fullName evidence="3">RNase H type-1 domain-containing protein</fullName>
    </recommendedName>
</protein>
<sequence length="140" mass="15636">MVVDYDQLLSTDFLNAQEIGSSSNGNTMQENWSKPSQNGIKINVDGAFNPTVMFEGDSCNIVAKLERRELDRSLAAYHLSSTVKTLVDYLGFSFVSVRRNLNLVAHGLAQWALHDDVNFRFDFGIPSCIKQIVIEDAIYG</sequence>
<evidence type="ECO:0000313" key="1">
    <source>
        <dbReference type="EMBL" id="KAK8545850.1"/>
    </source>
</evidence>
<evidence type="ECO:0000313" key="2">
    <source>
        <dbReference type="Proteomes" id="UP001472677"/>
    </source>
</evidence>
<evidence type="ECO:0008006" key="3">
    <source>
        <dbReference type="Google" id="ProtNLM"/>
    </source>
</evidence>
<keyword evidence="2" id="KW-1185">Reference proteome</keyword>
<gene>
    <name evidence="1" type="ORF">V6N12_026668</name>
</gene>